<gene>
    <name evidence="1" type="ORF">RchiOBHm_Chr3g0465601</name>
</gene>
<accession>A0A2P6R9S7</accession>
<sequence length="168" mass="17849">MFLPLERELSPPLPLYAGGGSVLSIWKDGFASFYGPYCGGGDGLLHGNLPKSLSQASDGRSEGDLVFDRVYSGVLVGETTCGAWRADGSDRIWNLAYKRLSLPADGSALWHGWDRSFLLEDNGISGALDSSLLAEVDDGLALGVERMLSVMVVVQGSNSGEWCMMAAA</sequence>
<dbReference type="AlphaFoldDB" id="A0A2P6R9S7"/>
<dbReference type="EMBL" id="PDCK01000041">
    <property type="protein sequence ID" value="PRQ43174.1"/>
    <property type="molecule type" value="Genomic_DNA"/>
</dbReference>
<evidence type="ECO:0000313" key="1">
    <source>
        <dbReference type="EMBL" id="PRQ43174.1"/>
    </source>
</evidence>
<dbReference type="Gramene" id="PRQ43174">
    <property type="protein sequence ID" value="PRQ43174"/>
    <property type="gene ID" value="RchiOBHm_Chr3g0465601"/>
</dbReference>
<proteinExistence type="predicted"/>
<organism evidence="1 2">
    <name type="scientific">Rosa chinensis</name>
    <name type="common">China rose</name>
    <dbReference type="NCBI Taxonomy" id="74649"/>
    <lineage>
        <taxon>Eukaryota</taxon>
        <taxon>Viridiplantae</taxon>
        <taxon>Streptophyta</taxon>
        <taxon>Embryophyta</taxon>
        <taxon>Tracheophyta</taxon>
        <taxon>Spermatophyta</taxon>
        <taxon>Magnoliopsida</taxon>
        <taxon>eudicotyledons</taxon>
        <taxon>Gunneridae</taxon>
        <taxon>Pentapetalae</taxon>
        <taxon>rosids</taxon>
        <taxon>fabids</taxon>
        <taxon>Rosales</taxon>
        <taxon>Rosaceae</taxon>
        <taxon>Rosoideae</taxon>
        <taxon>Rosoideae incertae sedis</taxon>
        <taxon>Rosa</taxon>
    </lineage>
</organism>
<name>A0A2P6R9S7_ROSCH</name>
<comment type="caution">
    <text evidence="1">The sequence shown here is derived from an EMBL/GenBank/DDBJ whole genome shotgun (WGS) entry which is preliminary data.</text>
</comment>
<keyword evidence="2" id="KW-1185">Reference proteome</keyword>
<protein>
    <submittedName>
        <fullName evidence="1">Uncharacterized protein</fullName>
    </submittedName>
</protein>
<evidence type="ECO:0000313" key="2">
    <source>
        <dbReference type="Proteomes" id="UP000238479"/>
    </source>
</evidence>
<reference evidence="1 2" key="1">
    <citation type="journal article" date="2018" name="Nat. Genet.">
        <title>The Rosa genome provides new insights in the design of modern roses.</title>
        <authorList>
            <person name="Bendahmane M."/>
        </authorList>
    </citation>
    <scope>NUCLEOTIDE SEQUENCE [LARGE SCALE GENOMIC DNA]</scope>
    <source>
        <strain evidence="2">cv. Old Blush</strain>
    </source>
</reference>
<dbReference type="Proteomes" id="UP000238479">
    <property type="component" value="Chromosome 3"/>
</dbReference>